<dbReference type="EMBL" id="MRUL01000001">
    <property type="protein sequence ID" value="OON41711.1"/>
    <property type="molecule type" value="Genomic_DNA"/>
</dbReference>
<dbReference type="PROSITE" id="PS50887">
    <property type="entry name" value="GGDEF"/>
    <property type="match status" value="1"/>
</dbReference>
<gene>
    <name evidence="4" type="ORF">BTJ39_00650</name>
</gene>
<dbReference type="InterPro" id="IPR001633">
    <property type="entry name" value="EAL_dom"/>
</dbReference>
<keyword evidence="1" id="KW-0812">Transmembrane</keyword>
<dbReference type="PROSITE" id="PS50883">
    <property type="entry name" value="EAL"/>
    <property type="match status" value="1"/>
</dbReference>
<dbReference type="InterPro" id="IPR029787">
    <property type="entry name" value="Nucleotide_cyclase"/>
</dbReference>
<dbReference type="CDD" id="cd01949">
    <property type="entry name" value="GGDEF"/>
    <property type="match status" value="1"/>
</dbReference>
<evidence type="ECO:0008006" key="6">
    <source>
        <dbReference type="Google" id="ProtNLM"/>
    </source>
</evidence>
<dbReference type="Gene3D" id="3.30.70.270">
    <property type="match status" value="1"/>
</dbReference>
<dbReference type="InterPro" id="IPR000160">
    <property type="entry name" value="GGDEF_dom"/>
</dbReference>
<dbReference type="SMART" id="SM00052">
    <property type="entry name" value="EAL"/>
    <property type="match status" value="1"/>
</dbReference>
<comment type="caution">
    <text evidence="4">The sequence shown here is derived from an EMBL/GenBank/DDBJ whole genome shotgun (WGS) entry which is preliminary data.</text>
</comment>
<dbReference type="RefSeq" id="WP_078000734.1">
    <property type="nucleotide sequence ID" value="NZ_MRUL01000001.1"/>
</dbReference>
<evidence type="ECO:0000313" key="5">
    <source>
        <dbReference type="Proteomes" id="UP000190667"/>
    </source>
</evidence>
<feature type="transmembrane region" description="Helical" evidence="1">
    <location>
        <begin position="250"/>
        <end position="271"/>
    </location>
</feature>
<reference evidence="4 5" key="1">
    <citation type="submission" date="2016-12" db="EMBL/GenBank/DDBJ databases">
        <title>Izhakiella australiana sp. nov. of genus Izhakiella isolated from Australian desert.</title>
        <authorList>
            <person name="Ji M."/>
        </authorList>
    </citation>
    <scope>NUCLEOTIDE SEQUENCE [LARGE SCALE GENOMIC DNA]</scope>
    <source>
        <strain evidence="4 5">D4N98</strain>
    </source>
</reference>
<dbReference type="PANTHER" id="PTHR44757:SF2">
    <property type="entry name" value="BIOFILM ARCHITECTURE MAINTENANCE PROTEIN MBAA"/>
    <property type="match status" value="1"/>
</dbReference>
<dbReference type="PANTHER" id="PTHR44757">
    <property type="entry name" value="DIGUANYLATE CYCLASE DGCP"/>
    <property type="match status" value="1"/>
</dbReference>
<protein>
    <recommendedName>
        <fullName evidence="6">Bifunctional diguanylate cyclase/phosphodiesterase</fullName>
    </recommendedName>
</protein>
<dbReference type="Proteomes" id="UP000190667">
    <property type="component" value="Unassembled WGS sequence"/>
</dbReference>
<dbReference type="AlphaFoldDB" id="A0A1S8YR88"/>
<feature type="domain" description="GGDEF" evidence="3">
    <location>
        <begin position="329"/>
        <end position="462"/>
    </location>
</feature>
<keyword evidence="5" id="KW-1185">Reference proteome</keyword>
<evidence type="ECO:0000259" key="3">
    <source>
        <dbReference type="PROSITE" id="PS50887"/>
    </source>
</evidence>
<dbReference type="SMART" id="SM00267">
    <property type="entry name" value="GGDEF"/>
    <property type="match status" value="1"/>
</dbReference>
<dbReference type="STRING" id="1926881.BTJ39_00650"/>
<evidence type="ECO:0000256" key="1">
    <source>
        <dbReference type="SAM" id="Phobius"/>
    </source>
</evidence>
<evidence type="ECO:0000313" key="4">
    <source>
        <dbReference type="EMBL" id="OON41711.1"/>
    </source>
</evidence>
<dbReference type="InterPro" id="IPR007892">
    <property type="entry name" value="CHASE4"/>
</dbReference>
<dbReference type="SUPFAM" id="SSF141868">
    <property type="entry name" value="EAL domain-like"/>
    <property type="match status" value="1"/>
</dbReference>
<dbReference type="Gene3D" id="3.20.20.450">
    <property type="entry name" value="EAL domain"/>
    <property type="match status" value="1"/>
</dbReference>
<keyword evidence="1" id="KW-0472">Membrane</keyword>
<dbReference type="InterPro" id="IPR035919">
    <property type="entry name" value="EAL_sf"/>
</dbReference>
<dbReference type="Pfam" id="PF00990">
    <property type="entry name" value="GGDEF"/>
    <property type="match status" value="1"/>
</dbReference>
<dbReference type="OrthoDB" id="9804951at2"/>
<name>A0A1S8YR88_9GAMM</name>
<dbReference type="Pfam" id="PF00563">
    <property type="entry name" value="EAL"/>
    <property type="match status" value="1"/>
</dbReference>
<keyword evidence="1" id="KW-1133">Transmembrane helix</keyword>
<evidence type="ECO:0000259" key="2">
    <source>
        <dbReference type="PROSITE" id="PS50883"/>
    </source>
</evidence>
<dbReference type="Pfam" id="PF05228">
    <property type="entry name" value="CHASE4"/>
    <property type="match status" value="1"/>
</dbReference>
<dbReference type="NCBIfam" id="TIGR00254">
    <property type="entry name" value="GGDEF"/>
    <property type="match status" value="1"/>
</dbReference>
<feature type="transmembrane region" description="Helical" evidence="1">
    <location>
        <begin position="20"/>
        <end position="45"/>
    </location>
</feature>
<dbReference type="InterPro" id="IPR043128">
    <property type="entry name" value="Rev_trsase/Diguanyl_cyclase"/>
</dbReference>
<dbReference type="CDD" id="cd01948">
    <property type="entry name" value="EAL"/>
    <property type="match status" value="1"/>
</dbReference>
<sequence length="730" mass="81726">MPKEMTESDGLRRDFQRNVLLPVIAVLLIVMIGAALVLTEIATIADRKALEKQQQVVKNLLTLDISNWRQHHESLSQWDDLRQHLGNTPADDKWRNSYLGETLWRMQGADEVWLLDASNQRLAGWRKGQPATPADWARNASTLQPWLSYFQRHPSAVLSDIIRLHNQVAELSLGDIKAADGGETYRLLRIRYLQDSFFSALEIRGVLQDFHFNDPDKEGAGSGFRLDSTLKTPVSYLSWAPMRPGREIQLVMLPFVTVVLVIIVLLCLLMMRRLARASHSLAYSLHQLRESESRAQHLASHDMLSGLPNRTLINTRLSELLAALPPSGEAMALLLLDLDRFKMINDTWGHPIGDALIVAVSQRLTALLPETAIVGRLGGDEFVILLSNIADRHRAEAFCHQVIDDLTTTLLIQNIQLHTGVSIGMVLAPEHGLNRRELMRKADIALYAAKSRGRGQFCLYEASMDSEVKNRQLLASELREALEHNQGLMLWYQPIICTHSEKIVGLEALVRWQHPQQGMISPATFIPLAEETGLIIPLGEWILKQAFTMAKRWPQLIVAVNVSPLQLRSRNFIEQLMQLVANAGIAPQQIELEITEGILIDDEHEANALVCSLRERGFHLALDDFGTGYSSLSYLSRFPVNTIKIDRAFIQPLGLVDNATAIVRAVVDLGHAMHLSITAEGVETREQYQALVAAGCDRLQGYLFHRAQPPEEINALLAAEIVDDDSNPPA</sequence>
<proteinExistence type="predicted"/>
<feature type="domain" description="EAL" evidence="2">
    <location>
        <begin position="471"/>
        <end position="721"/>
    </location>
</feature>
<dbReference type="InterPro" id="IPR052155">
    <property type="entry name" value="Biofilm_reg_signaling"/>
</dbReference>
<accession>A0A1S8YR88</accession>
<dbReference type="SUPFAM" id="SSF55073">
    <property type="entry name" value="Nucleotide cyclase"/>
    <property type="match status" value="1"/>
</dbReference>
<organism evidence="4 5">
    <name type="scientific">Izhakiella australiensis</name>
    <dbReference type="NCBI Taxonomy" id="1926881"/>
    <lineage>
        <taxon>Bacteria</taxon>
        <taxon>Pseudomonadati</taxon>
        <taxon>Pseudomonadota</taxon>
        <taxon>Gammaproteobacteria</taxon>
        <taxon>Enterobacterales</taxon>
        <taxon>Erwiniaceae</taxon>
        <taxon>Izhakiella</taxon>
    </lineage>
</organism>